<feature type="domain" description="Reverse transcriptase zinc-binding" evidence="1">
    <location>
        <begin position="148"/>
        <end position="198"/>
    </location>
</feature>
<organism evidence="2 3">
    <name type="scientific">Raphanus sativus</name>
    <name type="common">Radish</name>
    <name type="synonym">Raphanus raphanistrum var. sativus</name>
    <dbReference type="NCBI Taxonomy" id="3726"/>
    <lineage>
        <taxon>Eukaryota</taxon>
        <taxon>Viridiplantae</taxon>
        <taxon>Streptophyta</taxon>
        <taxon>Embryophyta</taxon>
        <taxon>Tracheophyta</taxon>
        <taxon>Spermatophyta</taxon>
        <taxon>Magnoliopsida</taxon>
        <taxon>eudicotyledons</taxon>
        <taxon>Gunneridae</taxon>
        <taxon>Pentapetalae</taxon>
        <taxon>rosids</taxon>
        <taxon>malvids</taxon>
        <taxon>Brassicales</taxon>
        <taxon>Brassicaceae</taxon>
        <taxon>Brassiceae</taxon>
        <taxon>Raphanus</taxon>
    </lineage>
</organism>
<dbReference type="InterPro" id="IPR026960">
    <property type="entry name" value="RVT-Znf"/>
</dbReference>
<name>A0A6J0L0Y9_RAPSA</name>
<accession>A0A6J0L0Y9</accession>
<dbReference type="AlphaFoldDB" id="A0A6J0L0Y9"/>
<evidence type="ECO:0000259" key="1">
    <source>
        <dbReference type="Pfam" id="PF13966"/>
    </source>
</evidence>
<dbReference type="KEGG" id="rsz:108824965"/>
<dbReference type="RefSeq" id="XP_018453825.1">
    <property type="nucleotide sequence ID" value="XM_018598323.1"/>
</dbReference>
<reference evidence="3" key="2">
    <citation type="submission" date="2025-08" db="UniProtKB">
        <authorList>
            <consortium name="RefSeq"/>
        </authorList>
    </citation>
    <scope>IDENTIFICATION</scope>
    <source>
        <tissue evidence="3">Leaf</tissue>
    </source>
</reference>
<sequence length="199" mass="23478">MKTFTGVLYPSYKEACFALGFLDNDEEYIIASSHGSWVWKQMLKMRDQAKDFVKIKVHNGRSTSFLFDRWNNMGTLALLTGDPGRIDLGISAQATVEQAITIHRRRRHRTTIYNRIEDELDLVRQDYNENEEDVVLWRMKQEVYKPKFVTKHTWEQRRSIKPKVSWAQGIWFSRNTPKFAFNAWVTVLDRQPTGARMQS</sequence>
<dbReference type="OrthoDB" id="1751583at2759"/>
<proteinExistence type="predicted"/>
<keyword evidence="2" id="KW-1185">Reference proteome</keyword>
<reference evidence="2" key="1">
    <citation type="journal article" date="2019" name="Database">
        <title>The radish genome database (RadishGD): an integrated information resource for radish genomics.</title>
        <authorList>
            <person name="Yu H.J."/>
            <person name="Baek S."/>
            <person name="Lee Y.J."/>
            <person name="Cho A."/>
            <person name="Mun J.H."/>
        </authorList>
    </citation>
    <scope>NUCLEOTIDE SEQUENCE [LARGE SCALE GENOMIC DNA]</scope>
    <source>
        <strain evidence="2">cv. WK10039</strain>
    </source>
</reference>
<dbReference type="Pfam" id="PF13966">
    <property type="entry name" value="zf-RVT"/>
    <property type="match status" value="1"/>
</dbReference>
<dbReference type="GeneID" id="108824965"/>
<dbReference type="Proteomes" id="UP000504610">
    <property type="component" value="Chromosome 7"/>
</dbReference>
<protein>
    <submittedName>
        <fullName evidence="3">Uncharacterized protein LOC108824965</fullName>
    </submittedName>
</protein>
<gene>
    <name evidence="3" type="primary">LOC108824965</name>
</gene>
<evidence type="ECO:0000313" key="2">
    <source>
        <dbReference type="Proteomes" id="UP000504610"/>
    </source>
</evidence>
<evidence type="ECO:0000313" key="3">
    <source>
        <dbReference type="RefSeq" id="XP_018453825.1"/>
    </source>
</evidence>